<evidence type="ECO:0000313" key="2">
    <source>
        <dbReference type="Proteomes" id="UP000014071"/>
    </source>
</evidence>
<reference evidence="2" key="1">
    <citation type="journal article" date="2013" name="Genome Announc.">
        <title>Draft genome sequence of the basidiomycetous yeast-like fungus Pseudozyma hubeiensis SY62, which produces an abundant amount of the biosurfactant mannosylerythritol lipids.</title>
        <authorList>
            <person name="Konishi M."/>
            <person name="Hatada Y."/>
            <person name="Horiuchi J."/>
        </authorList>
    </citation>
    <scope>NUCLEOTIDE SEQUENCE [LARGE SCALE GENOMIC DNA]</scope>
    <source>
        <strain evidence="2">SY62</strain>
    </source>
</reference>
<accession>R9P052</accession>
<dbReference type="AlphaFoldDB" id="R9P052"/>
<name>R9P052_PSEHS</name>
<proteinExistence type="predicted"/>
<keyword evidence="2" id="KW-1185">Reference proteome</keyword>
<sequence>MTDIIVGCGEVDKVWESGRIQNANETDSHKQRTDLEMEQDSFESLQIPVHSHVRYSIYPQKTLRAILAPEC</sequence>
<gene>
    <name evidence="1" type="ORF">PHSY_002020</name>
</gene>
<dbReference type="Proteomes" id="UP000014071">
    <property type="component" value="Unassembled WGS sequence"/>
</dbReference>
<dbReference type="EMBL" id="DF238784">
    <property type="protein sequence ID" value="GAC94449.1"/>
    <property type="molecule type" value="Genomic_DNA"/>
</dbReference>
<organism evidence="1 2">
    <name type="scientific">Pseudozyma hubeiensis (strain SY62)</name>
    <name type="common">Yeast</name>
    <dbReference type="NCBI Taxonomy" id="1305764"/>
    <lineage>
        <taxon>Eukaryota</taxon>
        <taxon>Fungi</taxon>
        <taxon>Dikarya</taxon>
        <taxon>Basidiomycota</taxon>
        <taxon>Ustilaginomycotina</taxon>
        <taxon>Ustilaginomycetes</taxon>
        <taxon>Ustilaginales</taxon>
        <taxon>Ustilaginaceae</taxon>
        <taxon>Pseudozyma</taxon>
    </lineage>
</organism>
<keyword evidence="1" id="KW-0346">Stress response</keyword>
<dbReference type="HOGENOM" id="CLU_2741134_0_0_1"/>
<dbReference type="GeneID" id="24107315"/>
<evidence type="ECO:0000313" key="1">
    <source>
        <dbReference type="EMBL" id="GAC94449.1"/>
    </source>
</evidence>
<protein>
    <submittedName>
        <fullName evidence="1">Heat shock protein</fullName>
    </submittedName>
</protein>
<dbReference type="RefSeq" id="XP_012188036.1">
    <property type="nucleotide sequence ID" value="XM_012332646.1"/>
</dbReference>